<reference evidence="3" key="2">
    <citation type="submission" date="2020-06" db="EMBL/GenBank/DDBJ databases">
        <title>Helianthus annuus Genome sequencing and assembly Release 2.</title>
        <authorList>
            <person name="Gouzy J."/>
            <person name="Langlade N."/>
            <person name="Munos S."/>
        </authorList>
    </citation>
    <scope>NUCLEOTIDE SEQUENCE</scope>
    <source>
        <tissue evidence="3">Leaves</tissue>
    </source>
</reference>
<dbReference type="EMBL" id="MNCJ02000331">
    <property type="protein sequence ID" value="KAF5760581.1"/>
    <property type="molecule type" value="Genomic_DNA"/>
</dbReference>
<name>A0A9K3DUG1_HELAN</name>
<feature type="compositionally biased region" description="Low complexity" evidence="2">
    <location>
        <begin position="563"/>
        <end position="574"/>
    </location>
</feature>
<feature type="region of interest" description="Disordered" evidence="2">
    <location>
        <begin position="1"/>
        <end position="25"/>
    </location>
</feature>
<organism evidence="3 4">
    <name type="scientific">Helianthus annuus</name>
    <name type="common">Common sunflower</name>
    <dbReference type="NCBI Taxonomy" id="4232"/>
    <lineage>
        <taxon>Eukaryota</taxon>
        <taxon>Viridiplantae</taxon>
        <taxon>Streptophyta</taxon>
        <taxon>Embryophyta</taxon>
        <taxon>Tracheophyta</taxon>
        <taxon>Spermatophyta</taxon>
        <taxon>Magnoliopsida</taxon>
        <taxon>eudicotyledons</taxon>
        <taxon>Gunneridae</taxon>
        <taxon>Pentapetalae</taxon>
        <taxon>asterids</taxon>
        <taxon>campanulids</taxon>
        <taxon>Asterales</taxon>
        <taxon>Asteraceae</taxon>
        <taxon>Asteroideae</taxon>
        <taxon>Heliantheae alliance</taxon>
        <taxon>Heliantheae</taxon>
        <taxon>Helianthus</taxon>
    </lineage>
</organism>
<evidence type="ECO:0000313" key="4">
    <source>
        <dbReference type="Proteomes" id="UP000215914"/>
    </source>
</evidence>
<feature type="compositionally biased region" description="Basic and acidic residues" evidence="2">
    <location>
        <begin position="390"/>
        <end position="404"/>
    </location>
</feature>
<dbReference type="Gramene" id="mRNA:HanXRQr2_Chr16g0755161">
    <property type="protein sequence ID" value="CDS:HanXRQr2_Chr16g0755161.1"/>
    <property type="gene ID" value="HanXRQr2_Chr16g0755161"/>
</dbReference>
<feature type="compositionally biased region" description="Polar residues" evidence="2">
    <location>
        <begin position="493"/>
        <end position="508"/>
    </location>
</feature>
<feature type="region of interest" description="Disordered" evidence="2">
    <location>
        <begin position="368"/>
        <end position="583"/>
    </location>
</feature>
<accession>A0A9K3DUG1</accession>
<evidence type="ECO:0000256" key="1">
    <source>
        <dbReference type="SAM" id="Coils"/>
    </source>
</evidence>
<feature type="region of interest" description="Disordered" evidence="2">
    <location>
        <begin position="725"/>
        <end position="792"/>
    </location>
</feature>
<dbReference type="AlphaFoldDB" id="A0A9K3DUG1"/>
<feature type="compositionally biased region" description="Gly residues" evidence="2">
    <location>
        <begin position="373"/>
        <end position="382"/>
    </location>
</feature>
<gene>
    <name evidence="3" type="ORF">HanXRQr2_Chr16g0755161</name>
</gene>
<feature type="compositionally biased region" description="Basic and acidic residues" evidence="2">
    <location>
        <begin position="437"/>
        <end position="457"/>
    </location>
</feature>
<protein>
    <submittedName>
        <fullName evidence="3">Uncharacterized protein</fullName>
    </submittedName>
</protein>
<comment type="caution">
    <text evidence="3">The sequence shown here is derived from an EMBL/GenBank/DDBJ whole genome shotgun (WGS) entry which is preliminary data.</text>
</comment>
<feature type="compositionally biased region" description="Low complexity" evidence="2">
    <location>
        <begin position="736"/>
        <end position="754"/>
    </location>
</feature>
<feature type="compositionally biased region" description="Polar residues" evidence="2">
    <location>
        <begin position="522"/>
        <end position="549"/>
    </location>
</feature>
<feature type="compositionally biased region" description="Basic and acidic residues" evidence="2">
    <location>
        <begin position="10"/>
        <end position="25"/>
    </location>
</feature>
<sequence length="1166" mass="130525">MAPKVRKERAKPTKKEKSEVEAMSESRHNMAAYLQPEGSISPEFTGIMEYLHRARINYAITTQHVAYQSHIKAFWSSAVIETVENKEVIRATVAEKPVVITENTIRERLQLGDQPEDPTSIDLQCQWGLLMRLRYSDDVLANQINKKYMPLRYKFLLHILIHCLSNKRSGYDLSPIDLTGLFTALILNKPFNISRYIFDNLKENARRPLPSPTQRTNTKFWLYPRFLQMMIDDQIPDLPKAEADKLPVNPMNERTLLIFKSMAAYKESDPIRKLIGHLDIPNYEAPQNHKWRRDASDSDNEEPRLIALADTQLGAKHGIKASRKSAGSSSAPARVEVDVNIATEEVQEEFVDPDASIGAGGDGGAVVVETGVSTGGDGGAAGQSGTVATDKGKGKVDQPRKVVDESSSSSDEEGGSGDGGSSSEDDNPPPPGMMKVFDSRGNPRFERIEKTARTGESDRDEDYVLTSPGFIRKRKAKRQGTRASKKAAGDSSIPVSVQPSSAPEQQFPPSGDQFTEKETLELMSSPQRSFGTRTVTVDQQPPATPTSGTHARPPLTITGPTGASGQARQSGSSRPEPSRPTLAETLSGFSEADKIQFLIEQVSELGSIVGRHTRTIEEYRVQRKQDVMAHNHLCSIVEAQNIKIKEQAEEIERLKQANKERDREVEIMKRHSTNLETQAKALREKVSSRDDRLMEAFKPMYANFNKIHSKVGTLWNERCKTLGIVPPRREDDQDNDAANPDQTTASGSGATASGAAGGSGTPQDTPSAPPTATTGPTEQTETLETTTGPEQISLEPEMFTDQPESSSAPKFHPVTGEMLEDGEYVSEMSDEQILALTELDDVAVSMIDNTPLVQDQTDFSSIDEIFIGSDPDRPVYVGKDNAEVNALDDDFVAEKTAEFANLSSDSPSAQENREKTVNEWRADFLARNPPPLAPLEQVNYMMLEKNRARGRIISWMFVKDLHCMVVKRETGLQYFRTLLSILTLPYYDVVVLAQLDVINRSEEKMVDLFAKKIRLERRLGWKDPLYKPQFPRYEQIRFTLDPETNTARYRLVYDPPKVMKKIPLLKMKTDFLGNFRCWVYDADTGEAVILLRDSQENFRIIDPMWITNMSRSDIIVLKDHEINYLVQDRDQALKFQRMARYCFNLLVNAGSAWSSHHLTVERTSET</sequence>
<keyword evidence="4" id="KW-1185">Reference proteome</keyword>
<proteinExistence type="predicted"/>
<feature type="coiled-coil region" evidence="1">
    <location>
        <begin position="637"/>
        <end position="685"/>
    </location>
</feature>
<keyword evidence="1" id="KW-0175">Coiled coil</keyword>
<evidence type="ECO:0000256" key="2">
    <source>
        <dbReference type="SAM" id="MobiDB-lite"/>
    </source>
</evidence>
<feature type="compositionally biased region" description="Basic residues" evidence="2">
    <location>
        <begin position="471"/>
        <end position="485"/>
    </location>
</feature>
<evidence type="ECO:0000313" key="3">
    <source>
        <dbReference type="EMBL" id="KAF5760581.1"/>
    </source>
</evidence>
<dbReference type="Proteomes" id="UP000215914">
    <property type="component" value="Unassembled WGS sequence"/>
</dbReference>
<feature type="compositionally biased region" description="Low complexity" evidence="2">
    <location>
        <begin position="761"/>
        <end position="790"/>
    </location>
</feature>
<reference evidence="3" key="1">
    <citation type="journal article" date="2017" name="Nature">
        <title>The sunflower genome provides insights into oil metabolism, flowering and Asterid evolution.</title>
        <authorList>
            <person name="Badouin H."/>
            <person name="Gouzy J."/>
            <person name="Grassa C.J."/>
            <person name="Murat F."/>
            <person name="Staton S.E."/>
            <person name="Cottret L."/>
            <person name="Lelandais-Briere C."/>
            <person name="Owens G.L."/>
            <person name="Carrere S."/>
            <person name="Mayjonade B."/>
            <person name="Legrand L."/>
            <person name="Gill N."/>
            <person name="Kane N.C."/>
            <person name="Bowers J.E."/>
            <person name="Hubner S."/>
            <person name="Bellec A."/>
            <person name="Berard A."/>
            <person name="Berges H."/>
            <person name="Blanchet N."/>
            <person name="Boniface M.C."/>
            <person name="Brunel D."/>
            <person name="Catrice O."/>
            <person name="Chaidir N."/>
            <person name="Claudel C."/>
            <person name="Donnadieu C."/>
            <person name="Faraut T."/>
            <person name="Fievet G."/>
            <person name="Helmstetter N."/>
            <person name="King M."/>
            <person name="Knapp S.J."/>
            <person name="Lai Z."/>
            <person name="Le Paslier M.C."/>
            <person name="Lippi Y."/>
            <person name="Lorenzon L."/>
            <person name="Mandel J.R."/>
            <person name="Marage G."/>
            <person name="Marchand G."/>
            <person name="Marquand E."/>
            <person name="Bret-Mestries E."/>
            <person name="Morien E."/>
            <person name="Nambeesan S."/>
            <person name="Nguyen T."/>
            <person name="Pegot-Espagnet P."/>
            <person name="Pouilly N."/>
            <person name="Raftis F."/>
            <person name="Sallet E."/>
            <person name="Schiex T."/>
            <person name="Thomas J."/>
            <person name="Vandecasteele C."/>
            <person name="Vares D."/>
            <person name="Vear F."/>
            <person name="Vautrin S."/>
            <person name="Crespi M."/>
            <person name="Mangin B."/>
            <person name="Burke J.M."/>
            <person name="Salse J."/>
            <person name="Munos S."/>
            <person name="Vincourt P."/>
            <person name="Rieseberg L.H."/>
            <person name="Langlade N.B."/>
        </authorList>
    </citation>
    <scope>NUCLEOTIDE SEQUENCE</scope>
    <source>
        <tissue evidence="3">Leaves</tissue>
    </source>
</reference>